<gene>
    <name evidence="1" type="ORF">AUC44_14225</name>
</gene>
<organism evidence="1 2">
    <name type="scientific">Deinococcus actinosclerus</name>
    <dbReference type="NCBI Taxonomy" id="1768108"/>
    <lineage>
        <taxon>Bacteria</taxon>
        <taxon>Thermotogati</taxon>
        <taxon>Deinococcota</taxon>
        <taxon>Deinococci</taxon>
        <taxon>Deinococcales</taxon>
        <taxon>Deinococcaceae</taxon>
        <taxon>Deinococcus</taxon>
    </lineage>
</organism>
<sequence length="110" mass="11593">MHLLVNALGALWCAGQLRALRAWGVVLGERLHLNVGLLWTGSVALSDLAQVQAGASSDAGVLPLHRQARANVTLHFARPVTLHGFLGRPQVTGAVDDPRAFMAALDAARA</sequence>
<dbReference type="Proteomes" id="UP000060071">
    <property type="component" value="Chromosome"/>
</dbReference>
<dbReference type="RefSeq" id="WP_062159309.1">
    <property type="nucleotide sequence ID" value="NZ_CP013910.1"/>
</dbReference>
<accession>A0ABN4K991</accession>
<dbReference type="EMBL" id="CP013910">
    <property type="protein sequence ID" value="ALW89902.1"/>
    <property type="molecule type" value="Genomic_DNA"/>
</dbReference>
<evidence type="ECO:0000313" key="2">
    <source>
        <dbReference type="Proteomes" id="UP000060071"/>
    </source>
</evidence>
<keyword evidence="2" id="KW-1185">Reference proteome</keyword>
<reference evidence="1 2" key="1">
    <citation type="submission" date="2015-12" db="EMBL/GenBank/DDBJ databases">
        <authorList>
            <person name="Kim M.K."/>
            <person name="Srinivasan S."/>
            <person name="Lee J.-J."/>
            <person name="Kim K."/>
        </authorList>
    </citation>
    <scope>NUCLEOTIDE SEQUENCE [LARGE SCALE GENOMIC DNA]</scope>
    <source>
        <strain evidence="1 2">BM2</strain>
    </source>
</reference>
<evidence type="ECO:0000313" key="1">
    <source>
        <dbReference type="EMBL" id="ALW89902.1"/>
    </source>
</evidence>
<protein>
    <submittedName>
        <fullName evidence="1">Uncharacterized protein</fullName>
    </submittedName>
</protein>
<name>A0ABN4K991_9DEIO</name>
<proteinExistence type="predicted"/>